<comment type="similarity">
    <text evidence="1">In the C-terminal section; belongs to the transposase 35 family.</text>
</comment>
<sequence length="381" mass="43462">MTNRAIKYRAYPTTEQSVMFTKTFGCCRKVWNLMLADKIESYKSTGKFVTVTPAKYKKDYLYLKEVDSLALANVQLNLQSAFKNCFGKSRKKNNGFPKFKSAKRSRKSYTTNNQHGTVAINDNSIRLPKIGHVKTVIHRKPNDSWIVKSATVSQESDGKFYISVLFEIADSKNTYVADTNNCIGLDYASDGLYVDNNGNVGTNHKYYHESHDKLAKSQRRLSRMQGSKKHEIKSNNYLKQLRKVNKIHRHIANQRLDNLHKISTEIANQYDVVCVESLNMKSMSNNGFGNGKATLDNGYGMFLSMLEYKLSERNKYLVKVDKWFPSSQICHCCGKIHPEMKNLTIRTMKCDCGLTISRDQNAAINILHEGLRILNESFAVA</sequence>
<accession>A0A0R2HCK0</accession>
<name>A0A0R2HCK0_9FIRM</name>
<dbReference type="Pfam" id="PF01385">
    <property type="entry name" value="OrfB_IS605"/>
    <property type="match status" value="1"/>
</dbReference>
<feature type="domain" description="Transposase putative helix-turn-helix" evidence="9">
    <location>
        <begin position="1"/>
        <end position="47"/>
    </location>
</feature>
<feature type="domain" description="Probable transposase IS891/IS1136/IS1341" evidence="7">
    <location>
        <begin position="172"/>
        <end position="285"/>
    </location>
</feature>
<dbReference type="InterPro" id="IPR010095">
    <property type="entry name" value="Cas12f1-like_TNB"/>
</dbReference>
<dbReference type="GO" id="GO:0003677">
    <property type="term" value="F:DNA binding"/>
    <property type="evidence" value="ECO:0007669"/>
    <property type="project" value="UniProtKB-KW"/>
</dbReference>
<organism evidence="10 11">
    <name type="scientific">Kandleria vitulina DSM 20405</name>
    <dbReference type="NCBI Taxonomy" id="1410657"/>
    <lineage>
        <taxon>Bacteria</taxon>
        <taxon>Bacillati</taxon>
        <taxon>Bacillota</taxon>
        <taxon>Erysipelotrichia</taxon>
        <taxon>Erysipelotrichales</taxon>
        <taxon>Coprobacillaceae</taxon>
        <taxon>Kandleria</taxon>
    </lineage>
</organism>
<gene>
    <name evidence="10" type="ORF">IV49_GL001601</name>
</gene>
<proteinExistence type="inferred from homology"/>
<evidence type="ECO:0000313" key="11">
    <source>
        <dbReference type="Proteomes" id="UP000051841"/>
    </source>
</evidence>
<dbReference type="GO" id="GO:0046872">
    <property type="term" value="F:metal ion binding"/>
    <property type="evidence" value="ECO:0007669"/>
    <property type="project" value="UniProtKB-KW"/>
</dbReference>
<feature type="domain" description="Cas12f1-like TNB" evidence="8">
    <location>
        <begin position="299"/>
        <end position="366"/>
    </location>
</feature>
<keyword evidence="4" id="KW-0862">Zinc</keyword>
<dbReference type="AlphaFoldDB" id="A0A0R2HCK0"/>
<evidence type="ECO:0000259" key="9">
    <source>
        <dbReference type="Pfam" id="PF12323"/>
    </source>
</evidence>
<dbReference type="GO" id="GO:0032196">
    <property type="term" value="P:transposition"/>
    <property type="evidence" value="ECO:0007669"/>
    <property type="project" value="UniProtKB-KW"/>
</dbReference>
<dbReference type="RefSeq" id="WP_031588511.1">
    <property type="nucleotide sequence ID" value="NZ_JNKN01000001.1"/>
</dbReference>
<dbReference type="EMBL" id="JQBL01000005">
    <property type="protein sequence ID" value="KRN50785.1"/>
    <property type="molecule type" value="Genomic_DNA"/>
</dbReference>
<dbReference type="PATRIC" id="fig|1410657.5.peg.1653"/>
<comment type="caution">
    <text evidence="10">The sequence shown here is derived from an EMBL/GenBank/DDBJ whole genome shotgun (WGS) entry which is preliminary data.</text>
</comment>
<keyword evidence="2" id="KW-0815">Transposition</keyword>
<reference evidence="10 11" key="1">
    <citation type="journal article" date="2015" name="Genome Announc.">
        <title>Expanding the biotechnology potential of lactobacilli through comparative genomics of 213 strains and associated genera.</title>
        <authorList>
            <person name="Sun Z."/>
            <person name="Harris H.M."/>
            <person name="McCann A."/>
            <person name="Guo C."/>
            <person name="Argimon S."/>
            <person name="Zhang W."/>
            <person name="Yang X."/>
            <person name="Jeffery I.B."/>
            <person name="Cooney J.C."/>
            <person name="Kagawa T.F."/>
            <person name="Liu W."/>
            <person name="Song Y."/>
            <person name="Salvetti E."/>
            <person name="Wrobel A."/>
            <person name="Rasinkangas P."/>
            <person name="Parkhill J."/>
            <person name="Rea M.C."/>
            <person name="O'Sullivan O."/>
            <person name="Ritari J."/>
            <person name="Douillard F.P."/>
            <person name="Paul Ross R."/>
            <person name="Yang R."/>
            <person name="Briner A.E."/>
            <person name="Felis G.E."/>
            <person name="de Vos W.M."/>
            <person name="Barrangou R."/>
            <person name="Klaenhammer T.R."/>
            <person name="Caufield P.W."/>
            <person name="Cui Y."/>
            <person name="Zhang H."/>
            <person name="O'Toole P.W."/>
        </authorList>
    </citation>
    <scope>NUCLEOTIDE SEQUENCE [LARGE SCALE GENOMIC DNA]</scope>
    <source>
        <strain evidence="10 11">DSM 20405</strain>
    </source>
</reference>
<keyword evidence="5" id="KW-0238">DNA-binding</keyword>
<evidence type="ECO:0000256" key="3">
    <source>
        <dbReference type="ARBA" id="ARBA00022723"/>
    </source>
</evidence>
<dbReference type="Proteomes" id="UP000051841">
    <property type="component" value="Unassembled WGS sequence"/>
</dbReference>
<evidence type="ECO:0000256" key="6">
    <source>
        <dbReference type="ARBA" id="ARBA00023172"/>
    </source>
</evidence>
<dbReference type="NCBIfam" id="NF040570">
    <property type="entry name" value="guided_TnpB"/>
    <property type="match status" value="1"/>
</dbReference>
<dbReference type="InterPro" id="IPR021027">
    <property type="entry name" value="Transposase_put_HTH"/>
</dbReference>
<evidence type="ECO:0000256" key="4">
    <source>
        <dbReference type="ARBA" id="ARBA00022833"/>
    </source>
</evidence>
<keyword evidence="6" id="KW-0233">DNA recombination</keyword>
<keyword evidence="11" id="KW-1185">Reference proteome</keyword>
<dbReference type="InterPro" id="IPR001959">
    <property type="entry name" value="Transposase"/>
</dbReference>
<dbReference type="Pfam" id="PF07282">
    <property type="entry name" value="Cas12f1-like_TNB"/>
    <property type="match status" value="1"/>
</dbReference>
<evidence type="ECO:0000313" key="10">
    <source>
        <dbReference type="EMBL" id="KRN50785.1"/>
    </source>
</evidence>
<protein>
    <submittedName>
        <fullName evidence="10">Transposase</fullName>
    </submittedName>
</protein>
<evidence type="ECO:0000259" key="7">
    <source>
        <dbReference type="Pfam" id="PF01385"/>
    </source>
</evidence>
<evidence type="ECO:0000256" key="5">
    <source>
        <dbReference type="ARBA" id="ARBA00023125"/>
    </source>
</evidence>
<evidence type="ECO:0000256" key="2">
    <source>
        <dbReference type="ARBA" id="ARBA00022578"/>
    </source>
</evidence>
<evidence type="ECO:0000256" key="1">
    <source>
        <dbReference type="ARBA" id="ARBA00008761"/>
    </source>
</evidence>
<keyword evidence="3" id="KW-0479">Metal-binding</keyword>
<dbReference type="GO" id="GO:0006310">
    <property type="term" value="P:DNA recombination"/>
    <property type="evidence" value="ECO:0007669"/>
    <property type="project" value="UniProtKB-KW"/>
</dbReference>
<evidence type="ECO:0000259" key="8">
    <source>
        <dbReference type="Pfam" id="PF07282"/>
    </source>
</evidence>
<dbReference type="Pfam" id="PF12323">
    <property type="entry name" value="HTH_OrfB_IS605"/>
    <property type="match status" value="1"/>
</dbReference>